<protein>
    <submittedName>
        <fullName evidence="2">Uncharacterized protein</fullName>
    </submittedName>
</protein>
<feature type="compositionally biased region" description="Polar residues" evidence="1">
    <location>
        <begin position="22"/>
        <end position="31"/>
    </location>
</feature>
<dbReference type="EMBL" id="BT085615">
    <property type="protein sequence ID" value="ACR35968.1"/>
    <property type="molecule type" value="mRNA"/>
</dbReference>
<reference evidence="2" key="1">
    <citation type="journal article" date="2009" name="PLoS Genet.">
        <title>Sequencing, mapping, and analysis of 27,455 maize full-length cDNAs.</title>
        <authorList>
            <person name="Soderlund C."/>
            <person name="Descour A."/>
            <person name="Kudrna D."/>
            <person name="Bomhoff M."/>
            <person name="Boyd L."/>
            <person name="Currie J."/>
            <person name="Angelova A."/>
            <person name="Collura K."/>
            <person name="Wissotski M."/>
            <person name="Ashley E."/>
            <person name="Morrow D."/>
            <person name="Fernandes J."/>
            <person name="Walbot V."/>
            <person name="Yu Y."/>
        </authorList>
    </citation>
    <scope>NUCLEOTIDE SEQUENCE</scope>
    <source>
        <strain evidence="2">B73</strain>
    </source>
</reference>
<sequence>MDSQPRCTMASPSPRRPPVGTMGNSRSSAHSSARMVPRHATTTSRRPSAAFPSSVATAT</sequence>
<organism evidence="2">
    <name type="scientific">Zea mays</name>
    <name type="common">Maize</name>
    <dbReference type="NCBI Taxonomy" id="4577"/>
    <lineage>
        <taxon>Eukaryota</taxon>
        <taxon>Viridiplantae</taxon>
        <taxon>Streptophyta</taxon>
        <taxon>Embryophyta</taxon>
        <taxon>Tracheophyta</taxon>
        <taxon>Spermatophyta</taxon>
        <taxon>Magnoliopsida</taxon>
        <taxon>Liliopsida</taxon>
        <taxon>Poales</taxon>
        <taxon>Poaceae</taxon>
        <taxon>PACMAD clade</taxon>
        <taxon>Panicoideae</taxon>
        <taxon>Andropogonodae</taxon>
        <taxon>Andropogoneae</taxon>
        <taxon>Tripsacinae</taxon>
        <taxon>Zea</taxon>
    </lineage>
</organism>
<reference evidence="2" key="2">
    <citation type="submission" date="2012-06" db="EMBL/GenBank/DDBJ databases">
        <authorList>
            <person name="Yu Y."/>
            <person name="Currie J."/>
            <person name="Lomeli R."/>
            <person name="Angelova A."/>
            <person name="Collura K."/>
            <person name="Wissotski M."/>
            <person name="Campos D."/>
            <person name="Kudrna D."/>
            <person name="Golser W."/>
            <person name="Ashely E."/>
            <person name="Descour A."/>
            <person name="Fernandes J."/>
            <person name="Soderlund C."/>
            <person name="Walbot V."/>
        </authorList>
    </citation>
    <scope>NUCLEOTIDE SEQUENCE</scope>
    <source>
        <strain evidence="2">B73</strain>
    </source>
</reference>
<proteinExistence type="evidence at transcript level"/>
<dbReference type="AlphaFoldDB" id="C4J468"/>
<name>C4J468_MAIZE</name>
<evidence type="ECO:0000313" key="2">
    <source>
        <dbReference type="EMBL" id="ACR35968.1"/>
    </source>
</evidence>
<accession>C4J468</accession>
<evidence type="ECO:0000256" key="1">
    <source>
        <dbReference type="SAM" id="MobiDB-lite"/>
    </source>
</evidence>
<feature type="region of interest" description="Disordered" evidence="1">
    <location>
        <begin position="1"/>
        <end position="59"/>
    </location>
</feature>